<dbReference type="PANTHER" id="PTHR43698">
    <property type="entry name" value="RIBD C-TERMINAL DOMAIN CONTAINING PROTEIN"/>
    <property type="match status" value="1"/>
</dbReference>
<evidence type="ECO:0000313" key="3">
    <source>
        <dbReference type="EMBL" id="RAJ92978.1"/>
    </source>
</evidence>
<dbReference type="AlphaFoldDB" id="A0A327WP58"/>
<dbReference type="InterPro" id="IPR014710">
    <property type="entry name" value="RmlC-like_jellyroll"/>
</dbReference>
<keyword evidence="4" id="KW-1185">Reference proteome</keyword>
<gene>
    <name evidence="3" type="ORF">LX87_04490</name>
</gene>
<feature type="chain" id="PRO_5016267156" evidence="1">
    <location>
        <begin position="37"/>
        <end position="176"/>
    </location>
</feature>
<dbReference type="PROSITE" id="PS51257">
    <property type="entry name" value="PROKAR_LIPOPROTEIN"/>
    <property type="match status" value="1"/>
</dbReference>
<name>A0A327WP58_LARAB</name>
<comment type="caution">
    <text evidence="3">The sequence shown here is derived from an EMBL/GenBank/DDBJ whole genome shotgun (WGS) entry which is preliminary data.</text>
</comment>
<protein>
    <submittedName>
        <fullName evidence="3">Quercetin dioxygenase-like cupin family protein</fullName>
    </submittedName>
</protein>
<dbReference type="Pfam" id="PF07883">
    <property type="entry name" value="Cupin_2"/>
    <property type="match status" value="1"/>
</dbReference>
<dbReference type="Gene3D" id="2.60.120.10">
    <property type="entry name" value="Jelly Rolls"/>
    <property type="match status" value="1"/>
</dbReference>
<keyword evidence="1" id="KW-0732">Signal</keyword>
<dbReference type="GO" id="GO:0051213">
    <property type="term" value="F:dioxygenase activity"/>
    <property type="evidence" value="ECO:0007669"/>
    <property type="project" value="UniProtKB-KW"/>
</dbReference>
<dbReference type="Proteomes" id="UP000248790">
    <property type="component" value="Unassembled WGS sequence"/>
</dbReference>
<dbReference type="CDD" id="cd02233">
    <property type="entry name" value="cupin_HNL-like"/>
    <property type="match status" value="1"/>
</dbReference>
<proteinExistence type="predicted"/>
<dbReference type="InterPro" id="IPR047263">
    <property type="entry name" value="HNL-like_cupin"/>
</dbReference>
<feature type="signal peptide" evidence="1">
    <location>
        <begin position="1"/>
        <end position="36"/>
    </location>
</feature>
<keyword evidence="3" id="KW-0223">Dioxygenase</keyword>
<sequence>MHKHKSFVANFMKNKRIAHSLVAILLIGFASCQLYAQPHGKTKMDTSPIFPKGQRAPARNFTGTVWVQPLIEADSAFNIPVGYVTFEPGARSHWHRHAGGQVLLALGGIGYYQERGKPIQILRKGDAVKCPPNVPHWHGASPTVEFRQVAITPNTATGRVTWLQPVSDKEYNSLDK</sequence>
<evidence type="ECO:0000259" key="2">
    <source>
        <dbReference type="Pfam" id="PF07883"/>
    </source>
</evidence>
<dbReference type="SUPFAM" id="SSF51182">
    <property type="entry name" value="RmlC-like cupins"/>
    <property type="match status" value="1"/>
</dbReference>
<accession>A0A327WP58</accession>
<feature type="domain" description="Cupin type-2" evidence="2">
    <location>
        <begin position="83"/>
        <end position="140"/>
    </location>
</feature>
<keyword evidence="3" id="KW-0560">Oxidoreductase</keyword>
<dbReference type="EMBL" id="QLMC01000006">
    <property type="protein sequence ID" value="RAJ92978.1"/>
    <property type="molecule type" value="Genomic_DNA"/>
</dbReference>
<dbReference type="InterPro" id="IPR011051">
    <property type="entry name" value="RmlC_Cupin_sf"/>
</dbReference>
<organism evidence="3 4">
    <name type="scientific">Larkinella arboricola</name>
    <dbReference type="NCBI Taxonomy" id="643671"/>
    <lineage>
        <taxon>Bacteria</taxon>
        <taxon>Pseudomonadati</taxon>
        <taxon>Bacteroidota</taxon>
        <taxon>Cytophagia</taxon>
        <taxon>Cytophagales</taxon>
        <taxon>Spirosomataceae</taxon>
        <taxon>Larkinella</taxon>
    </lineage>
</organism>
<dbReference type="InterPro" id="IPR013096">
    <property type="entry name" value="Cupin_2"/>
</dbReference>
<evidence type="ECO:0000313" key="4">
    <source>
        <dbReference type="Proteomes" id="UP000248790"/>
    </source>
</evidence>
<reference evidence="3 4" key="1">
    <citation type="submission" date="2018-06" db="EMBL/GenBank/DDBJ databases">
        <title>Genomic Encyclopedia of Archaeal and Bacterial Type Strains, Phase II (KMG-II): from individual species to whole genera.</title>
        <authorList>
            <person name="Goeker M."/>
        </authorList>
    </citation>
    <scope>NUCLEOTIDE SEQUENCE [LARGE SCALE GENOMIC DNA]</scope>
    <source>
        <strain evidence="3 4">DSM 21851</strain>
    </source>
</reference>
<evidence type="ECO:0000256" key="1">
    <source>
        <dbReference type="SAM" id="SignalP"/>
    </source>
</evidence>
<dbReference type="PANTHER" id="PTHR43698:SF1">
    <property type="entry name" value="BLL4564 PROTEIN"/>
    <property type="match status" value="1"/>
</dbReference>